<dbReference type="Pfam" id="PF19081">
    <property type="entry name" value="Ig_7"/>
    <property type="match status" value="1"/>
</dbReference>
<dbReference type="RefSeq" id="WP_079642456.1">
    <property type="nucleotide sequence ID" value="NZ_FUZF01000004.1"/>
</dbReference>
<protein>
    <submittedName>
        <fullName evidence="2">IgA Peptidase M64</fullName>
    </submittedName>
</protein>
<dbReference type="Pfam" id="PF09471">
    <property type="entry name" value="Peptidase_M64"/>
    <property type="match status" value="2"/>
</dbReference>
<evidence type="ECO:0000313" key="3">
    <source>
        <dbReference type="Proteomes" id="UP000190150"/>
    </source>
</evidence>
<organism evidence="2 3">
    <name type="scientific">Sphingobacterium nematocida</name>
    <dbReference type="NCBI Taxonomy" id="1513896"/>
    <lineage>
        <taxon>Bacteria</taxon>
        <taxon>Pseudomonadati</taxon>
        <taxon>Bacteroidota</taxon>
        <taxon>Sphingobacteriia</taxon>
        <taxon>Sphingobacteriales</taxon>
        <taxon>Sphingobacteriaceae</taxon>
        <taxon>Sphingobacterium</taxon>
    </lineage>
</organism>
<accession>A0A1T5CP46</accession>
<dbReference type="OrthoDB" id="127762at2"/>
<dbReference type="STRING" id="1513896.SAMN05660841_01491"/>
<name>A0A1T5CP46_9SPHI</name>
<dbReference type="AlphaFoldDB" id="A0A1T5CP46"/>
<evidence type="ECO:0000259" key="1">
    <source>
        <dbReference type="Pfam" id="PF19081"/>
    </source>
</evidence>
<dbReference type="InterPro" id="IPR024079">
    <property type="entry name" value="MetalloPept_cat_dom_sf"/>
</dbReference>
<evidence type="ECO:0000313" key="2">
    <source>
        <dbReference type="EMBL" id="SKB61207.1"/>
    </source>
</evidence>
<gene>
    <name evidence="2" type="ORF">SAMN05660841_01491</name>
</gene>
<dbReference type="EMBL" id="FUZF01000004">
    <property type="protein sequence ID" value="SKB61207.1"/>
    <property type="molecule type" value="Genomic_DNA"/>
</dbReference>
<sequence>MNKISLLVFLGFFTVNFILAQEKFKIDTLRRQGPDQKMVNFIILGDGYTKDEQDKFSKDAETFVSFFLKTDPMRSYESFFNIYAIRTISEESGAIHACIAADCPDEHHTITVKESNQFLRNAKVPVSNPKTIFGSSFDNGNIHRLVVPQNLSLISNILETHVPKHDMVLILVNSPFYGGSGGTYATSTVNMASNEIAIHEIGHSFAGLGDEYWAGNQYAYESPNRTRIADTDKVVWSHWIGIDGVGVYSYGNKDSKSNWYRPHEFCKMQTLKAPFCKVCQEQFVRKIHELTSPILLKEPISDTINQKGSIQQYRVELALPFPNTLKIQWLLNKTLIATERPFVLIDPGHLSLGKNVLEVVVQDTTSLVRNPTYKSKAVYVECWNIEMDEVSQITAPKITWKDSLQTCYGTSQVLNIEDIVPTGVYRWYDKEEGGELLGQGATFHTPRIFENRKYYVEVELNNKRSKRTAVDVVCLSALRVAPGVKVKWDRSTKKYNISLVEDILDQTERYSWTEPNGNPLQTWDAAKDRYISVDDNSNTVIVDKMLLEKGIFVRKVSKSTTCMGDNYSINLNTRSK</sequence>
<feature type="domain" description="Ig-like" evidence="1">
    <location>
        <begin position="395"/>
        <end position="472"/>
    </location>
</feature>
<dbReference type="InterPro" id="IPR019026">
    <property type="entry name" value="Peptidase_M64_IgA"/>
</dbReference>
<reference evidence="3" key="1">
    <citation type="submission" date="2017-02" db="EMBL/GenBank/DDBJ databases">
        <authorList>
            <person name="Varghese N."/>
            <person name="Submissions S."/>
        </authorList>
    </citation>
    <scope>NUCLEOTIDE SEQUENCE [LARGE SCALE GENOMIC DNA]</scope>
    <source>
        <strain evidence="3">DSM 24091</strain>
    </source>
</reference>
<dbReference type="GO" id="GO:0008237">
    <property type="term" value="F:metallopeptidase activity"/>
    <property type="evidence" value="ECO:0007669"/>
    <property type="project" value="InterPro"/>
</dbReference>
<dbReference type="Proteomes" id="UP000190150">
    <property type="component" value="Unassembled WGS sequence"/>
</dbReference>
<dbReference type="Gene3D" id="3.40.390.10">
    <property type="entry name" value="Collagenase (Catalytic Domain)"/>
    <property type="match status" value="1"/>
</dbReference>
<dbReference type="InterPro" id="IPR044023">
    <property type="entry name" value="Ig_7"/>
</dbReference>
<keyword evidence="3" id="KW-1185">Reference proteome</keyword>
<proteinExistence type="predicted"/>